<evidence type="ECO:0000256" key="5">
    <source>
        <dbReference type="ARBA" id="ARBA00022856"/>
    </source>
</evidence>
<keyword evidence="3" id="KW-0813">Transport</keyword>
<dbReference type="CDD" id="cd08504">
    <property type="entry name" value="PBP2_OppA"/>
    <property type="match status" value="1"/>
</dbReference>
<feature type="chain" id="PRO_5038388026" evidence="7">
    <location>
        <begin position="34"/>
        <end position="666"/>
    </location>
</feature>
<evidence type="ECO:0000256" key="2">
    <source>
        <dbReference type="ARBA" id="ARBA00005695"/>
    </source>
</evidence>
<evidence type="ECO:0000256" key="4">
    <source>
        <dbReference type="ARBA" id="ARBA00022729"/>
    </source>
</evidence>
<dbReference type="GO" id="GO:0043190">
    <property type="term" value="C:ATP-binding cassette (ABC) transporter complex"/>
    <property type="evidence" value="ECO:0007669"/>
    <property type="project" value="InterPro"/>
</dbReference>
<dbReference type="InterPro" id="IPR030678">
    <property type="entry name" value="Peptide/Ni-bd"/>
</dbReference>
<comment type="similarity">
    <text evidence="2">Belongs to the bacterial solute-binding protein 5 family.</text>
</comment>
<proteinExistence type="inferred from homology"/>
<dbReference type="PANTHER" id="PTHR30290">
    <property type="entry name" value="PERIPLASMIC BINDING COMPONENT OF ABC TRANSPORTER"/>
    <property type="match status" value="1"/>
</dbReference>
<evidence type="ECO:0000256" key="3">
    <source>
        <dbReference type="ARBA" id="ARBA00022448"/>
    </source>
</evidence>
<evidence type="ECO:0000256" key="6">
    <source>
        <dbReference type="ARBA" id="ARBA00022927"/>
    </source>
</evidence>
<dbReference type="EMBL" id="EF587719">
    <property type="protein sequence ID" value="ABQ58942.1"/>
    <property type="molecule type" value="Genomic_DNA"/>
</dbReference>
<dbReference type="GO" id="GO:0015833">
    <property type="term" value="P:peptide transport"/>
    <property type="evidence" value="ECO:0007669"/>
    <property type="project" value="UniProtKB-KW"/>
</dbReference>
<dbReference type="InterPro" id="IPR023765">
    <property type="entry name" value="SBP_5_CS"/>
</dbReference>
<dbReference type="PIRSF" id="PIRSF002741">
    <property type="entry name" value="MppA"/>
    <property type="match status" value="1"/>
</dbReference>
<keyword evidence="6" id="KW-0653">Protein transport</keyword>
<dbReference type="Gene3D" id="3.40.190.10">
    <property type="entry name" value="Periplasmic binding protein-like II"/>
    <property type="match status" value="1"/>
</dbReference>
<dbReference type="PROSITE" id="PS51257">
    <property type="entry name" value="PROKAR_LIPOPROTEIN"/>
    <property type="match status" value="1"/>
</dbReference>
<dbReference type="Gene3D" id="3.90.76.10">
    <property type="entry name" value="Dipeptide-binding Protein, Domain 1"/>
    <property type="match status" value="1"/>
</dbReference>
<protein>
    <submittedName>
        <fullName evidence="9">AliB-like protein</fullName>
    </submittedName>
</protein>
<sequence>MVKTLSLRRLLMKSKKWLLGAGAVLSAALLLTACGQSEKKADAPKTFSYVYAMDPSSLDYSVTSKSSTSDVIANVVDGLLENDKYGNLIPSLAEDWSVSKDGLTYTYKLRKGVKWYTSDGEEYAEVKAKDFVTGLKHAADGKSDGLSLIQDSIKGLAEYVSGESNDFSTVGVKAVDDYTVEYTLNKPESFWNSKVTTATMLPVNEEFLNSKGSDYGAPTPSGILYNGPYFLKSLTSKSVIEYEKNPNYWDKDNVKIDNIKLTFYDGSDQESLIRSFTQGAYTTARLFPTSSNFESTKQEYGDKIVYSPQEATSYYLTVNVNRQSYNKTAKTDEAQKTSTKEALLNKNFRQALNFALDRHSYTAQLNGEEGANKIIRNSLVPHDYVQVGEKTFGELAQAELVSYGDQWKDVALTDGKDTIYSPEKAKAAFAKAKEELQAKGVTFPIHLDIPVEQTDVIAVQQTNSLKQSIESSLGTENVIVDVLQMTDNEKLSITSQAKVPSQKDYDLNGTGWGPDYQDPATYLNILDAKKGSALKHLGINRGKDPEVMAQVGLDEYKKLLDDAAAETSDLNKRYEKYAKAQAWVSDSSLLIPVASSGGSPTVSRTVPFTKAYSQVGIKGDPFVFKGLELQNDVVTAKEYEEAFKKWQQEKIETNAKYQKELEKHVK</sequence>
<name>A5YTT4_STROR</name>
<dbReference type="PROSITE" id="PS01040">
    <property type="entry name" value="SBP_BACTERIAL_5"/>
    <property type="match status" value="1"/>
</dbReference>
<evidence type="ECO:0000256" key="7">
    <source>
        <dbReference type="SAM" id="SignalP"/>
    </source>
</evidence>
<dbReference type="AlphaFoldDB" id="A5YTT4"/>
<evidence type="ECO:0000256" key="1">
    <source>
        <dbReference type="ARBA" id="ARBA00004193"/>
    </source>
</evidence>
<evidence type="ECO:0000313" key="9">
    <source>
        <dbReference type="EMBL" id="ABQ58942.1"/>
    </source>
</evidence>
<keyword evidence="5" id="KW-0571">Peptide transport</keyword>
<dbReference type="InterPro" id="IPR039424">
    <property type="entry name" value="SBP_5"/>
</dbReference>
<feature type="domain" description="Solute-binding protein family 5" evidence="8">
    <location>
        <begin position="88"/>
        <end position="531"/>
    </location>
</feature>
<dbReference type="InterPro" id="IPR000914">
    <property type="entry name" value="SBP_5_dom"/>
</dbReference>
<dbReference type="GO" id="GO:1904680">
    <property type="term" value="F:peptide transmembrane transporter activity"/>
    <property type="evidence" value="ECO:0007669"/>
    <property type="project" value="TreeGrafter"/>
</dbReference>
<feature type="signal peptide" evidence="7">
    <location>
        <begin position="1"/>
        <end position="33"/>
    </location>
</feature>
<dbReference type="GO" id="GO:0015031">
    <property type="term" value="P:protein transport"/>
    <property type="evidence" value="ECO:0007669"/>
    <property type="project" value="UniProtKB-KW"/>
</dbReference>
<keyword evidence="4 7" id="KW-0732">Signal</keyword>
<dbReference type="PANTHER" id="PTHR30290:SF10">
    <property type="entry name" value="PERIPLASMIC OLIGOPEPTIDE-BINDING PROTEIN-RELATED"/>
    <property type="match status" value="1"/>
</dbReference>
<dbReference type="GO" id="GO:0042597">
    <property type="term" value="C:periplasmic space"/>
    <property type="evidence" value="ECO:0007669"/>
    <property type="project" value="UniProtKB-ARBA"/>
</dbReference>
<reference evidence="9" key="1">
    <citation type="journal article" date="2009" name="J. Bacteriol.">
        <title>Comparative structural and molecular characterization of ribitol-5-phosphate-containing Streptococcus oralis coaggregation receptor polysaccharides.</title>
        <authorList>
            <person name="Yang J."/>
            <person name="Ritchey M."/>
            <person name="Yoshida Y."/>
            <person name="Bush C.A."/>
            <person name="Cisar J.O."/>
        </authorList>
    </citation>
    <scope>NUCLEOTIDE SEQUENCE</scope>
    <source>
        <strain evidence="9">C104</strain>
    </source>
</reference>
<comment type="subcellular location">
    <subcellularLocation>
        <location evidence="1">Cell membrane</location>
        <topology evidence="1">Lipid-anchor</topology>
    </subcellularLocation>
</comment>
<accession>A5YTT4</accession>
<dbReference type="Gene3D" id="3.10.105.10">
    <property type="entry name" value="Dipeptide-binding Protein, Domain 3"/>
    <property type="match status" value="1"/>
</dbReference>
<organism evidence="9">
    <name type="scientific">Streptococcus oralis</name>
    <dbReference type="NCBI Taxonomy" id="1303"/>
    <lineage>
        <taxon>Bacteria</taxon>
        <taxon>Bacillati</taxon>
        <taxon>Bacillota</taxon>
        <taxon>Bacilli</taxon>
        <taxon>Lactobacillales</taxon>
        <taxon>Streptococcaceae</taxon>
        <taxon>Streptococcus</taxon>
    </lineage>
</organism>
<evidence type="ECO:0000259" key="8">
    <source>
        <dbReference type="Pfam" id="PF00496"/>
    </source>
</evidence>
<dbReference type="SUPFAM" id="SSF53850">
    <property type="entry name" value="Periplasmic binding protein-like II"/>
    <property type="match status" value="1"/>
</dbReference>
<dbReference type="Pfam" id="PF00496">
    <property type="entry name" value="SBP_bac_5"/>
    <property type="match status" value="1"/>
</dbReference>